<comment type="caution">
    <text evidence="1">The sequence shown here is derived from an EMBL/GenBank/DDBJ whole genome shotgun (WGS) entry which is preliminary data.</text>
</comment>
<organism evidence="1 2">
    <name type="scientific">Paraburkholderia phytofirmans</name>
    <dbReference type="NCBI Taxonomy" id="261302"/>
    <lineage>
        <taxon>Bacteria</taxon>
        <taxon>Pseudomonadati</taxon>
        <taxon>Pseudomonadota</taxon>
        <taxon>Betaproteobacteria</taxon>
        <taxon>Burkholderiales</taxon>
        <taxon>Burkholderiaceae</taxon>
        <taxon>Paraburkholderia</taxon>
    </lineage>
</organism>
<accession>A0ABW9BKU3</accession>
<gene>
    <name evidence="1" type="ORF">PQR03_23085</name>
</gene>
<sequence>MNNLTTDSTDHALAALRYQTAARDLERIVRNIAARYIVQQVPLSWRLLHAIEAEALADLGFASRHDAVMLGLFQRPSDLPYPETDEAVDFGTSTALPAVFAFAVSAYEEAARRAAQPSENAPLKRARAWGDCKGCNSIGCHLQCVQLTER</sequence>
<evidence type="ECO:0000313" key="2">
    <source>
        <dbReference type="Proteomes" id="UP001629274"/>
    </source>
</evidence>
<dbReference type="EMBL" id="JAQQDR010000008">
    <property type="protein sequence ID" value="MFM0241022.1"/>
    <property type="molecule type" value="Genomic_DNA"/>
</dbReference>
<dbReference type="InterPro" id="IPR018894">
    <property type="entry name" value="DUF2471"/>
</dbReference>
<dbReference type="RefSeq" id="WP_408261289.1">
    <property type="nucleotide sequence ID" value="NZ_JAQQCK010000004.1"/>
</dbReference>
<keyword evidence="2" id="KW-1185">Reference proteome</keyword>
<reference evidence="1 2" key="1">
    <citation type="journal article" date="2024" name="Chem. Sci.">
        <title>Discovery of megapolipeptins by genome mining of a Burkholderiales bacteria collection.</title>
        <authorList>
            <person name="Paulo B.S."/>
            <person name="Recchia M.J.J."/>
            <person name="Lee S."/>
            <person name="Fergusson C.H."/>
            <person name="Romanowski S.B."/>
            <person name="Hernandez A."/>
            <person name="Krull N."/>
            <person name="Liu D.Y."/>
            <person name="Cavanagh H."/>
            <person name="Bos A."/>
            <person name="Gray C.A."/>
            <person name="Murphy B.T."/>
            <person name="Linington R.G."/>
            <person name="Eustaquio A.S."/>
        </authorList>
    </citation>
    <scope>NUCLEOTIDE SEQUENCE [LARGE SCALE GENOMIC DNA]</scope>
    <source>
        <strain evidence="1 2">RL17-351-BIE-A</strain>
    </source>
</reference>
<dbReference type="Pfam" id="PF10616">
    <property type="entry name" value="DUF2471"/>
    <property type="match status" value="1"/>
</dbReference>
<proteinExistence type="predicted"/>
<name>A0ABW9BKU3_9BURK</name>
<dbReference type="Proteomes" id="UP001629274">
    <property type="component" value="Unassembled WGS sequence"/>
</dbReference>
<evidence type="ECO:0000313" key="1">
    <source>
        <dbReference type="EMBL" id="MFM0241022.1"/>
    </source>
</evidence>
<protein>
    <submittedName>
        <fullName evidence="1">DUF2471 domain-containing protein</fullName>
    </submittedName>
</protein>